<accession>A0A258HFK1</accession>
<feature type="transmembrane region" description="Helical" evidence="1">
    <location>
        <begin position="28"/>
        <end position="47"/>
    </location>
</feature>
<dbReference type="AlphaFoldDB" id="A0A258HFK1"/>
<dbReference type="Proteomes" id="UP000216147">
    <property type="component" value="Unassembled WGS sequence"/>
</dbReference>
<comment type="caution">
    <text evidence="2">The sequence shown here is derived from an EMBL/GenBank/DDBJ whole genome shotgun (WGS) entry which is preliminary data.</text>
</comment>
<feature type="transmembrane region" description="Helical" evidence="1">
    <location>
        <begin position="136"/>
        <end position="157"/>
    </location>
</feature>
<evidence type="ECO:0000313" key="2">
    <source>
        <dbReference type="EMBL" id="OYX55112.1"/>
    </source>
</evidence>
<sequence length="172" mass="18042">MSNWLKAMNPSSPMTTEAEAERGAKASAISIFIGVVVGLISLAWTMANPAAMNDALATASQGDPSAAAMADASLQAGLWMAGGLVVIQLILGVVQWRNPGKFIAVLFMVLIALGIAMSLAAPLLSASMPNVPATPMWQIALSVVVMVVQFILHVTGLKGIKQLDRIQMEQSR</sequence>
<evidence type="ECO:0000256" key="1">
    <source>
        <dbReference type="SAM" id="Phobius"/>
    </source>
</evidence>
<protein>
    <submittedName>
        <fullName evidence="2">Uncharacterized protein</fullName>
    </submittedName>
</protein>
<organism evidence="2 3">
    <name type="scientific">Brevundimonas subvibrioides</name>
    <dbReference type="NCBI Taxonomy" id="74313"/>
    <lineage>
        <taxon>Bacteria</taxon>
        <taxon>Pseudomonadati</taxon>
        <taxon>Pseudomonadota</taxon>
        <taxon>Alphaproteobacteria</taxon>
        <taxon>Caulobacterales</taxon>
        <taxon>Caulobacteraceae</taxon>
        <taxon>Brevundimonas</taxon>
    </lineage>
</organism>
<name>A0A258HFK1_9CAUL</name>
<reference evidence="2 3" key="1">
    <citation type="submission" date="2017-03" db="EMBL/GenBank/DDBJ databases">
        <title>Lifting the veil on microbial sulfur biogeochemistry in mining wastewaters.</title>
        <authorList>
            <person name="Kantor R.S."/>
            <person name="Colenbrander Nelson T."/>
            <person name="Marshall S."/>
            <person name="Bennett D."/>
            <person name="Apte S."/>
            <person name="Camacho D."/>
            <person name="Thomas B.C."/>
            <person name="Warren L.A."/>
            <person name="Banfield J.F."/>
        </authorList>
    </citation>
    <scope>NUCLEOTIDE SEQUENCE [LARGE SCALE GENOMIC DNA]</scope>
    <source>
        <strain evidence="2">32-68-21</strain>
    </source>
</reference>
<feature type="transmembrane region" description="Helical" evidence="1">
    <location>
        <begin position="76"/>
        <end position="96"/>
    </location>
</feature>
<proteinExistence type="predicted"/>
<feature type="transmembrane region" description="Helical" evidence="1">
    <location>
        <begin position="103"/>
        <end position="124"/>
    </location>
</feature>
<keyword evidence="1" id="KW-0812">Transmembrane</keyword>
<dbReference type="EMBL" id="NCEQ01000016">
    <property type="protein sequence ID" value="OYX55112.1"/>
    <property type="molecule type" value="Genomic_DNA"/>
</dbReference>
<keyword evidence="1" id="KW-1133">Transmembrane helix</keyword>
<evidence type="ECO:0000313" key="3">
    <source>
        <dbReference type="Proteomes" id="UP000216147"/>
    </source>
</evidence>
<keyword evidence="1" id="KW-0472">Membrane</keyword>
<gene>
    <name evidence="2" type="ORF">B7Y86_14300</name>
</gene>